<evidence type="ECO:0000313" key="2">
    <source>
        <dbReference type="EMBL" id="KAF3885422.1"/>
    </source>
</evidence>
<dbReference type="SUPFAM" id="SSF55729">
    <property type="entry name" value="Acyl-CoA N-acyltransferases (Nat)"/>
    <property type="match status" value="1"/>
</dbReference>
<protein>
    <submittedName>
        <fullName evidence="2 3">Acetyltransferase</fullName>
    </submittedName>
</protein>
<evidence type="ECO:0000313" key="3">
    <source>
        <dbReference type="EMBL" id="KIE08895.1"/>
    </source>
</evidence>
<dbReference type="RefSeq" id="WP_038084174.1">
    <property type="nucleotide sequence ID" value="NZ_JHEG04000001.1"/>
</dbReference>
<proteinExistence type="predicted"/>
<accession>A0A0C1R9B3</accession>
<dbReference type="InterPro" id="IPR000182">
    <property type="entry name" value="GNAT_dom"/>
</dbReference>
<dbReference type="InterPro" id="IPR016181">
    <property type="entry name" value="Acyl_CoA_acyltransferase"/>
</dbReference>
<organism evidence="3">
    <name type="scientific">Tolypothrix bouteillei VB521301</name>
    <dbReference type="NCBI Taxonomy" id="1479485"/>
    <lineage>
        <taxon>Bacteria</taxon>
        <taxon>Bacillati</taxon>
        <taxon>Cyanobacteriota</taxon>
        <taxon>Cyanophyceae</taxon>
        <taxon>Nostocales</taxon>
        <taxon>Tolypothrichaceae</taxon>
        <taxon>Tolypothrix</taxon>
    </lineage>
</organism>
<dbReference type="Proteomes" id="UP000029738">
    <property type="component" value="Unassembled WGS sequence"/>
</dbReference>
<name>A0A0C1R9B3_9CYAN</name>
<dbReference type="STRING" id="1479485.DA73_0230845"/>
<dbReference type="GO" id="GO:0016747">
    <property type="term" value="F:acyltransferase activity, transferring groups other than amino-acyl groups"/>
    <property type="evidence" value="ECO:0007669"/>
    <property type="project" value="InterPro"/>
</dbReference>
<dbReference type="InterPro" id="IPR051531">
    <property type="entry name" value="N-acetyltransferase"/>
</dbReference>
<dbReference type="AlphaFoldDB" id="A0A0C1R9B3"/>
<dbReference type="EMBL" id="JHEG02000058">
    <property type="protein sequence ID" value="KIE08895.1"/>
    <property type="molecule type" value="Genomic_DNA"/>
</dbReference>
<dbReference type="PROSITE" id="PS51186">
    <property type="entry name" value="GNAT"/>
    <property type="match status" value="1"/>
</dbReference>
<dbReference type="PANTHER" id="PTHR43792:SF1">
    <property type="entry name" value="N-ACETYLTRANSFERASE DOMAIN-CONTAINING PROTEIN"/>
    <property type="match status" value="1"/>
</dbReference>
<dbReference type="EMBL" id="JHEG04000001">
    <property type="protein sequence ID" value="KAF3885422.1"/>
    <property type="molecule type" value="Genomic_DNA"/>
</dbReference>
<dbReference type="Pfam" id="PF13302">
    <property type="entry name" value="Acetyltransf_3"/>
    <property type="match status" value="1"/>
</dbReference>
<sequence length="179" mass="21407">MILSSKRLILREFIPEDWEPIFEYQTEPQYLEFYEWETRSKTEVQEFVQMFLEQQKQVPRTKFQLAIVLKSEEKVIGNCGIRKIKPELPEASLGYEIASDYWGKGYATEAASTMIKFGFEELKLKRIYGWCIAENLASARVMQKVGMQFEERFTENEWFKGRWWDTLIFGISKARWEKL</sequence>
<dbReference type="Gene3D" id="3.40.630.30">
    <property type="match status" value="1"/>
</dbReference>
<keyword evidence="3" id="KW-0808">Transferase</keyword>
<reference evidence="2" key="2">
    <citation type="submission" date="2019-11" db="EMBL/GenBank/DDBJ databases">
        <title>Improved Assembly of Tolypothrix boutellei genome.</title>
        <authorList>
            <person name="Sarangi A.N."/>
            <person name="Mukherjee M."/>
            <person name="Ghosh S."/>
            <person name="Singh D."/>
            <person name="Das A."/>
            <person name="Kant S."/>
            <person name="Prusty A."/>
            <person name="Tripathy S."/>
        </authorList>
    </citation>
    <scope>NUCLEOTIDE SEQUENCE</scope>
    <source>
        <strain evidence="2">VB521301</strain>
    </source>
</reference>
<reference evidence="3" key="1">
    <citation type="journal article" date="2015" name="Genome Announc.">
        <title>Draft Genome Sequence of Tolypothrix boutellei Strain VB521301.</title>
        <authorList>
            <person name="Chandrababunaidu M.M."/>
            <person name="Singh D."/>
            <person name="Sen D."/>
            <person name="Bhan S."/>
            <person name="Das S."/>
            <person name="Gupta A."/>
            <person name="Adhikary S.P."/>
            <person name="Tripathy S."/>
        </authorList>
    </citation>
    <scope>NUCLEOTIDE SEQUENCE</scope>
    <source>
        <strain evidence="3">VB521301</strain>
    </source>
</reference>
<comment type="caution">
    <text evidence="3">The sequence shown here is derived from an EMBL/GenBank/DDBJ whole genome shotgun (WGS) entry which is preliminary data.</text>
</comment>
<keyword evidence="4" id="KW-1185">Reference proteome</keyword>
<evidence type="ECO:0000313" key="4">
    <source>
        <dbReference type="Proteomes" id="UP000029738"/>
    </source>
</evidence>
<evidence type="ECO:0000259" key="1">
    <source>
        <dbReference type="PROSITE" id="PS51186"/>
    </source>
</evidence>
<feature type="domain" description="N-acetyltransferase" evidence="1">
    <location>
        <begin position="8"/>
        <end position="168"/>
    </location>
</feature>
<dbReference type="PANTHER" id="PTHR43792">
    <property type="entry name" value="GNAT FAMILY, PUTATIVE (AFU_ORTHOLOGUE AFUA_3G00765)-RELATED-RELATED"/>
    <property type="match status" value="1"/>
</dbReference>
<dbReference type="OrthoDB" id="9785602at2"/>
<gene>
    <name evidence="3" type="ORF">DA73_0230845</name>
    <name evidence="2" type="ORF">DA73_0400008095</name>
</gene>